<dbReference type="RefSeq" id="WP_179003619.1">
    <property type="nucleotide sequence ID" value="NZ_JBHSCO010000001.1"/>
</dbReference>
<evidence type="ECO:0000313" key="1">
    <source>
        <dbReference type="EMBL" id="MFC4389835.1"/>
    </source>
</evidence>
<organism evidence="1 2">
    <name type="scientific">Flavobacterium quisquiliarum</name>
    <dbReference type="NCBI Taxonomy" id="1834436"/>
    <lineage>
        <taxon>Bacteria</taxon>
        <taxon>Pseudomonadati</taxon>
        <taxon>Bacteroidota</taxon>
        <taxon>Flavobacteriia</taxon>
        <taxon>Flavobacteriales</taxon>
        <taxon>Flavobacteriaceae</taxon>
        <taxon>Flavobacterium</taxon>
    </lineage>
</organism>
<evidence type="ECO:0000313" key="2">
    <source>
        <dbReference type="Proteomes" id="UP001595719"/>
    </source>
</evidence>
<proteinExistence type="predicted"/>
<comment type="caution">
    <text evidence="1">The sequence shown here is derived from an EMBL/GenBank/DDBJ whole genome shotgun (WGS) entry which is preliminary data.</text>
</comment>
<reference evidence="2" key="1">
    <citation type="journal article" date="2019" name="Int. J. Syst. Evol. Microbiol.">
        <title>The Global Catalogue of Microorganisms (GCM) 10K type strain sequencing project: providing services to taxonomists for standard genome sequencing and annotation.</title>
        <authorList>
            <consortium name="The Broad Institute Genomics Platform"/>
            <consortium name="The Broad Institute Genome Sequencing Center for Infectious Disease"/>
            <person name="Wu L."/>
            <person name="Ma J."/>
        </authorList>
    </citation>
    <scope>NUCLEOTIDE SEQUENCE [LARGE SCALE GENOMIC DNA]</scope>
    <source>
        <strain evidence="2">CGMCC 1.15345</strain>
    </source>
</reference>
<accession>A0ABV8W126</accession>
<gene>
    <name evidence="1" type="ORF">ACFOY0_02400</name>
</gene>
<dbReference type="Proteomes" id="UP001595719">
    <property type="component" value="Unassembled WGS sequence"/>
</dbReference>
<evidence type="ECO:0008006" key="3">
    <source>
        <dbReference type="Google" id="ProtNLM"/>
    </source>
</evidence>
<dbReference type="EMBL" id="JBHSCO010000001">
    <property type="protein sequence ID" value="MFC4389835.1"/>
    <property type="molecule type" value="Genomic_DNA"/>
</dbReference>
<sequence>MKHCLICTLFLTLFISCKQEAPKQTKVPKKHTEKTEVKKPIPISAEEFNLLKKLMTDEYEIYKANEGTRMDLREYPFALSITDEAESRSTIYYSILAKDDFNNDGITDYVVSESSDSMAGSRFVFVIMKDKRNIEEQHDVLEYAPFSYNNLDETKYNSKKITTVATKNWRTYDVTEDENNESANLVFSYQNGNLYEESYLTKCKLAKLESKTIFNSIPNISRRERSIDIHNYTETISETYKVKDTLIHADLSGCDNPLFEFEFTIPVAKEQLSNPDFFKHQVVSALTFLAKNTQFSNDINPIIAYYEENEITEEQTTIDHNLLFNVFARKEDYNRKKKTFSIRINIERRYNAHQAENWEIATRRR</sequence>
<dbReference type="PROSITE" id="PS51257">
    <property type="entry name" value="PROKAR_LIPOPROTEIN"/>
    <property type="match status" value="1"/>
</dbReference>
<keyword evidence="2" id="KW-1185">Reference proteome</keyword>
<protein>
    <recommendedName>
        <fullName evidence="3">Lipoprotein</fullName>
    </recommendedName>
</protein>
<name>A0ABV8W126_9FLAO</name>